<reference evidence="1" key="1">
    <citation type="submission" date="2016-11" db="EMBL/GenBank/DDBJ databases">
        <title>Genome sequencing of Amycolatopsis regifaucium.</title>
        <authorList>
            <person name="Mayilraj S."/>
            <person name="Kaur N."/>
        </authorList>
    </citation>
    <scope>NUCLEOTIDE SEQUENCE [LARGE SCALE GENOMIC DNA]</scope>
    <source>
        <strain evidence="1">GY080</strain>
    </source>
</reference>
<name>A0ABX3DG55_9PSEU</name>
<keyword evidence="2" id="KW-1185">Reference proteome</keyword>
<accession>A0ABX3DG55</accession>
<gene>
    <name evidence="1" type="ORF">ATP06_0235655</name>
</gene>
<organism evidence="1 2">
    <name type="scientific">Amycolatopsis regifaucium</name>
    <dbReference type="NCBI Taxonomy" id="546365"/>
    <lineage>
        <taxon>Bacteria</taxon>
        <taxon>Bacillati</taxon>
        <taxon>Actinomycetota</taxon>
        <taxon>Actinomycetes</taxon>
        <taxon>Pseudonocardiales</taxon>
        <taxon>Pseudonocardiaceae</taxon>
        <taxon>Amycolatopsis</taxon>
    </lineage>
</organism>
<comment type="caution">
    <text evidence="1">The sequence shown here is derived from an EMBL/GenBank/DDBJ whole genome shotgun (WGS) entry which is preliminary data.</text>
</comment>
<dbReference type="Proteomes" id="UP000186883">
    <property type="component" value="Unassembled WGS sequence"/>
</dbReference>
<evidence type="ECO:0000313" key="1">
    <source>
        <dbReference type="EMBL" id="OKA03447.1"/>
    </source>
</evidence>
<sequence length="125" mass="12477">MAATTSASTKEYCKTVIAADSVLPGEMASPTVSFANGIVAEAVETAHTVAKTSVAAMRPDTHRRAAAAASSTFAAVTCAASSVIPRRLGTARAAMAGGGVSVPPATAWCPVPAGREDGRLSAMSR</sequence>
<evidence type="ECO:0000313" key="2">
    <source>
        <dbReference type="Proteomes" id="UP000186883"/>
    </source>
</evidence>
<evidence type="ECO:0008006" key="3">
    <source>
        <dbReference type="Google" id="ProtNLM"/>
    </source>
</evidence>
<dbReference type="EMBL" id="LOBU02000031">
    <property type="protein sequence ID" value="OKA03447.1"/>
    <property type="molecule type" value="Genomic_DNA"/>
</dbReference>
<proteinExistence type="predicted"/>
<protein>
    <recommendedName>
        <fullName evidence="3">PE domain-containing protein</fullName>
    </recommendedName>
</protein>